<evidence type="ECO:0000313" key="2">
    <source>
        <dbReference type="EMBL" id="ORX88528.1"/>
    </source>
</evidence>
<gene>
    <name evidence="2" type="ORF">K493DRAFT_359414</name>
</gene>
<dbReference type="AlphaFoldDB" id="A0A1Y1XRZ6"/>
<feature type="region of interest" description="Disordered" evidence="1">
    <location>
        <begin position="1"/>
        <end position="26"/>
    </location>
</feature>
<accession>A0A1Y1XRZ6</accession>
<protein>
    <submittedName>
        <fullName evidence="2">Uncharacterized protein</fullName>
    </submittedName>
</protein>
<evidence type="ECO:0000256" key="1">
    <source>
        <dbReference type="SAM" id="MobiDB-lite"/>
    </source>
</evidence>
<organism evidence="2 3">
    <name type="scientific">Basidiobolus meristosporus CBS 931.73</name>
    <dbReference type="NCBI Taxonomy" id="1314790"/>
    <lineage>
        <taxon>Eukaryota</taxon>
        <taxon>Fungi</taxon>
        <taxon>Fungi incertae sedis</taxon>
        <taxon>Zoopagomycota</taxon>
        <taxon>Entomophthoromycotina</taxon>
        <taxon>Basidiobolomycetes</taxon>
        <taxon>Basidiobolales</taxon>
        <taxon>Basidiobolaceae</taxon>
        <taxon>Basidiobolus</taxon>
    </lineage>
</organism>
<reference evidence="2 3" key="1">
    <citation type="submission" date="2016-07" db="EMBL/GenBank/DDBJ databases">
        <title>Pervasive Adenine N6-methylation of Active Genes in Fungi.</title>
        <authorList>
            <consortium name="DOE Joint Genome Institute"/>
            <person name="Mondo S.J."/>
            <person name="Dannebaum R.O."/>
            <person name="Kuo R.C."/>
            <person name="Labutti K."/>
            <person name="Haridas S."/>
            <person name="Kuo A."/>
            <person name="Salamov A."/>
            <person name="Ahrendt S.R."/>
            <person name="Lipzen A."/>
            <person name="Sullivan W."/>
            <person name="Andreopoulos W.B."/>
            <person name="Clum A."/>
            <person name="Lindquist E."/>
            <person name="Daum C."/>
            <person name="Ramamoorthy G.K."/>
            <person name="Gryganskyi A."/>
            <person name="Culley D."/>
            <person name="Magnuson J.K."/>
            <person name="James T.Y."/>
            <person name="O'Malley M.A."/>
            <person name="Stajich J.E."/>
            <person name="Spatafora J.W."/>
            <person name="Visel A."/>
            <person name="Grigoriev I.V."/>
        </authorList>
    </citation>
    <scope>NUCLEOTIDE SEQUENCE [LARGE SCALE GENOMIC DNA]</scope>
    <source>
        <strain evidence="2 3">CBS 931.73</strain>
    </source>
</reference>
<proteinExistence type="predicted"/>
<dbReference type="Proteomes" id="UP000193498">
    <property type="component" value="Unassembled WGS sequence"/>
</dbReference>
<name>A0A1Y1XRZ6_9FUNG</name>
<feature type="region of interest" description="Disordered" evidence="1">
    <location>
        <begin position="177"/>
        <end position="198"/>
    </location>
</feature>
<comment type="caution">
    <text evidence="2">The sequence shown here is derived from an EMBL/GenBank/DDBJ whole genome shotgun (WGS) entry which is preliminary data.</text>
</comment>
<dbReference type="InParanoid" id="A0A1Y1XRZ6"/>
<evidence type="ECO:0000313" key="3">
    <source>
        <dbReference type="Proteomes" id="UP000193498"/>
    </source>
</evidence>
<dbReference type="EMBL" id="MCFE01000521">
    <property type="protein sequence ID" value="ORX88528.1"/>
    <property type="molecule type" value="Genomic_DNA"/>
</dbReference>
<sequence>MEKRGLPDPLSTNRFPMGEKKFSSKNPPPLVLIDARGRGRGRVPIPSFDFHPFPSPLFGLGRVGLWLVARGPWVALRFGGRECVGLLNWVRLGSVTCSKILPRSLGSLGISSSTNPPLRAHVHSDNSALCTENPGFHTFVVWFPVAAEGEWRFDGTLTVRLTGRALGELRSRTLTLREARESSTMSSRTRRMSSREVA</sequence>
<keyword evidence="3" id="KW-1185">Reference proteome</keyword>